<feature type="transmembrane region" description="Helical" evidence="3">
    <location>
        <begin position="99"/>
        <end position="118"/>
    </location>
</feature>
<evidence type="ECO:0000313" key="5">
    <source>
        <dbReference type="Proteomes" id="UP000023152"/>
    </source>
</evidence>
<keyword evidence="2" id="KW-0694">RNA-binding</keyword>
<keyword evidence="3" id="KW-1133">Transmembrane helix</keyword>
<dbReference type="Proteomes" id="UP000023152">
    <property type="component" value="Unassembled WGS sequence"/>
</dbReference>
<keyword evidence="4" id="KW-0687">Ribonucleoprotein</keyword>
<protein>
    <submittedName>
        <fullName evidence="4">Heterogeneous nuclear ribonucleoprotein</fullName>
    </submittedName>
</protein>
<evidence type="ECO:0000256" key="3">
    <source>
        <dbReference type="SAM" id="Phobius"/>
    </source>
</evidence>
<reference evidence="4 5" key="1">
    <citation type="journal article" date="2013" name="Curr. Biol.">
        <title>The Genome of the Foraminiferan Reticulomyxa filosa.</title>
        <authorList>
            <person name="Glockner G."/>
            <person name="Hulsmann N."/>
            <person name="Schleicher M."/>
            <person name="Noegel A.A."/>
            <person name="Eichinger L."/>
            <person name="Gallinger C."/>
            <person name="Pawlowski J."/>
            <person name="Sierra R."/>
            <person name="Euteneuer U."/>
            <person name="Pillet L."/>
            <person name="Moustafa A."/>
            <person name="Platzer M."/>
            <person name="Groth M."/>
            <person name="Szafranski K."/>
            <person name="Schliwa M."/>
        </authorList>
    </citation>
    <scope>NUCLEOTIDE SEQUENCE [LARGE SCALE GENOMIC DNA]</scope>
</reference>
<dbReference type="GO" id="GO:0003723">
    <property type="term" value="F:RNA binding"/>
    <property type="evidence" value="ECO:0007669"/>
    <property type="project" value="UniProtKB-KW"/>
</dbReference>
<proteinExistence type="predicted"/>
<evidence type="ECO:0000313" key="4">
    <source>
        <dbReference type="EMBL" id="ETO10762.1"/>
    </source>
</evidence>
<dbReference type="GO" id="GO:1990904">
    <property type="term" value="C:ribonucleoprotein complex"/>
    <property type="evidence" value="ECO:0007669"/>
    <property type="project" value="UniProtKB-KW"/>
</dbReference>
<keyword evidence="3" id="KW-0812">Transmembrane</keyword>
<gene>
    <name evidence="4" type="ORF">RFI_26617</name>
</gene>
<comment type="caution">
    <text evidence="4">The sequence shown here is derived from an EMBL/GenBank/DDBJ whole genome shotgun (WGS) entry which is preliminary data.</text>
</comment>
<dbReference type="PANTHER" id="PTHR13976">
    <property type="entry name" value="HETEROGENEOUS NUCLEAR RIBONUCLEOPROTEIN-RELATED"/>
    <property type="match status" value="1"/>
</dbReference>
<keyword evidence="1" id="KW-0677">Repeat</keyword>
<dbReference type="Gene3D" id="3.30.70.330">
    <property type="match status" value="2"/>
</dbReference>
<accession>X6MBB6</accession>
<keyword evidence="3" id="KW-0472">Membrane</keyword>
<dbReference type="EMBL" id="ASPP01023153">
    <property type="protein sequence ID" value="ETO10762.1"/>
    <property type="molecule type" value="Genomic_DNA"/>
</dbReference>
<sequence>MTENQKQISSMEEYQGKSLSQLKIANLSDSVVETKQNGNVDVPTTDKSKPRFVVRLRGLPWSAREKEISEFFKDEKIVEIHVVFLRNKKASGIKKKEKCVFFYCAKLRVFFFFALFIIKKCLGEAFVEFATQTDYENANLKNMKHLGQRYVEIFKATGEDIDTAVGRVNTSSTRPKSLHVLRMRGLPYEATENDVKAFFNNLNGSVQLSLFFFFKDNNIHT</sequence>
<evidence type="ECO:0000256" key="1">
    <source>
        <dbReference type="ARBA" id="ARBA00022737"/>
    </source>
</evidence>
<dbReference type="OrthoDB" id="431068at2759"/>
<organism evidence="4 5">
    <name type="scientific">Reticulomyxa filosa</name>
    <dbReference type="NCBI Taxonomy" id="46433"/>
    <lineage>
        <taxon>Eukaryota</taxon>
        <taxon>Sar</taxon>
        <taxon>Rhizaria</taxon>
        <taxon>Retaria</taxon>
        <taxon>Foraminifera</taxon>
        <taxon>Monothalamids</taxon>
        <taxon>Reticulomyxidae</taxon>
        <taxon>Reticulomyxa</taxon>
    </lineage>
</organism>
<keyword evidence="5" id="KW-1185">Reference proteome</keyword>
<dbReference type="AlphaFoldDB" id="X6MBB6"/>
<dbReference type="InterPro" id="IPR012677">
    <property type="entry name" value="Nucleotide-bd_a/b_plait_sf"/>
</dbReference>
<name>X6MBB6_RETFI</name>
<dbReference type="InterPro" id="IPR050666">
    <property type="entry name" value="ESRP"/>
</dbReference>
<evidence type="ECO:0000256" key="2">
    <source>
        <dbReference type="ARBA" id="ARBA00022884"/>
    </source>
</evidence>
<dbReference type="SUPFAM" id="SSF54928">
    <property type="entry name" value="RNA-binding domain, RBD"/>
    <property type="match status" value="2"/>
</dbReference>
<dbReference type="InterPro" id="IPR035979">
    <property type="entry name" value="RBD_domain_sf"/>
</dbReference>